<dbReference type="GO" id="GO:0006302">
    <property type="term" value="P:double-strand break repair"/>
    <property type="evidence" value="ECO:0007669"/>
    <property type="project" value="TreeGrafter"/>
</dbReference>
<dbReference type="CTD" id="20245780"/>
<evidence type="ECO:0000256" key="10">
    <source>
        <dbReference type="ARBA" id="ARBA00023204"/>
    </source>
</evidence>
<evidence type="ECO:0000256" key="9">
    <source>
        <dbReference type="ARBA" id="ARBA00022842"/>
    </source>
</evidence>
<evidence type="ECO:0000256" key="6">
    <source>
        <dbReference type="ARBA" id="ARBA00022723"/>
    </source>
</evidence>
<evidence type="ECO:0000256" key="7">
    <source>
        <dbReference type="ARBA" id="ARBA00022763"/>
    </source>
</evidence>
<comment type="subcellular location">
    <subcellularLocation>
        <location evidence="3">Nucleus</location>
        <location evidence="3">PML body</location>
    </subcellularLocation>
</comment>
<dbReference type="GO" id="GO:0005737">
    <property type="term" value="C:cytoplasm"/>
    <property type="evidence" value="ECO:0007669"/>
    <property type="project" value="TreeGrafter"/>
</dbReference>
<evidence type="ECO:0000256" key="1">
    <source>
        <dbReference type="ARBA" id="ARBA00001936"/>
    </source>
</evidence>
<name>V4BBY9_LOTGI</name>
<dbReference type="Gene3D" id="1.10.8.10">
    <property type="entry name" value="DNA helicase RuvA subunit, C-terminal domain"/>
    <property type="match status" value="1"/>
</dbReference>
<dbReference type="GO" id="GO:0046872">
    <property type="term" value="F:metal ion binding"/>
    <property type="evidence" value="ECO:0007669"/>
    <property type="project" value="UniProtKB-KW"/>
</dbReference>
<dbReference type="PANTHER" id="PTHR15822">
    <property type="entry name" value="TRAF AND TNF RECEPTOR-ASSOCIATED PROTEIN"/>
    <property type="match status" value="1"/>
</dbReference>
<dbReference type="STRING" id="225164.V4BBY9"/>
<evidence type="ECO:0000256" key="12">
    <source>
        <dbReference type="ARBA" id="ARBA00031304"/>
    </source>
</evidence>
<accession>V4BBY9</accession>
<dbReference type="Proteomes" id="UP000030746">
    <property type="component" value="Unassembled WGS sequence"/>
</dbReference>
<protein>
    <recommendedName>
        <fullName evidence="4">Tyrosyl-DNA phosphodiesterase 2</fullName>
    </recommendedName>
    <alternativeName>
        <fullName evidence="12">5'-tyrosyl-DNA phosphodiesterase</fullName>
    </alternativeName>
</protein>
<evidence type="ECO:0000256" key="2">
    <source>
        <dbReference type="ARBA" id="ARBA00001946"/>
    </source>
</evidence>
<reference evidence="14 15" key="1">
    <citation type="journal article" date="2013" name="Nature">
        <title>Insights into bilaterian evolution from three spiralian genomes.</title>
        <authorList>
            <person name="Simakov O."/>
            <person name="Marletaz F."/>
            <person name="Cho S.J."/>
            <person name="Edsinger-Gonzales E."/>
            <person name="Havlak P."/>
            <person name="Hellsten U."/>
            <person name="Kuo D.H."/>
            <person name="Larsson T."/>
            <person name="Lv J."/>
            <person name="Arendt D."/>
            <person name="Savage R."/>
            <person name="Osoegawa K."/>
            <person name="de Jong P."/>
            <person name="Grimwood J."/>
            <person name="Chapman J.A."/>
            <person name="Shapiro H."/>
            <person name="Aerts A."/>
            <person name="Otillar R.P."/>
            <person name="Terry A.Y."/>
            <person name="Boore J.L."/>
            <person name="Grigoriev I.V."/>
            <person name="Lindberg D.R."/>
            <person name="Seaver E.C."/>
            <person name="Weisblat D.A."/>
            <person name="Putnam N.H."/>
            <person name="Rokhsar D.S."/>
        </authorList>
    </citation>
    <scope>NUCLEOTIDE SEQUENCE [LARGE SCALE GENOMIC DNA]</scope>
</reference>
<comment type="cofactor">
    <cofactor evidence="1">
        <name>Mn(2+)</name>
        <dbReference type="ChEBI" id="CHEBI:29035"/>
    </cofactor>
</comment>
<dbReference type="GO" id="GO:0016605">
    <property type="term" value="C:PML body"/>
    <property type="evidence" value="ECO:0007669"/>
    <property type="project" value="UniProtKB-SubCell"/>
</dbReference>
<dbReference type="SUPFAM" id="SSF56219">
    <property type="entry name" value="DNase I-like"/>
    <property type="match status" value="1"/>
</dbReference>
<keyword evidence="7" id="KW-0227">DNA damage</keyword>
<evidence type="ECO:0000256" key="5">
    <source>
        <dbReference type="ARBA" id="ARBA00022722"/>
    </source>
</evidence>
<evidence type="ECO:0000313" key="15">
    <source>
        <dbReference type="Proteomes" id="UP000030746"/>
    </source>
</evidence>
<dbReference type="FunFam" id="3.60.10.10:FF:000024">
    <property type="entry name" value="Tyrosyl-DNA phosphodiesterase 2"/>
    <property type="match status" value="1"/>
</dbReference>
<dbReference type="SUPFAM" id="SSF46934">
    <property type="entry name" value="UBA-like"/>
    <property type="match status" value="1"/>
</dbReference>
<dbReference type="OMA" id="HRFDRIF"/>
<dbReference type="Pfam" id="PF03372">
    <property type="entry name" value="Exo_endo_phos"/>
    <property type="match status" value="1"/>
</dbReference>
<keyword evidence="15" id="KW-1185">Reference proteome</keyword>
<dbReference type="InterPro" id="IPR051547">
    <property type="entry name" value="TDP2-like"/>
</dbReference>
<dbReference type="AlphaFoldDB" id="V4BBY9"/>
<keyword evidence="5" id="KW-0540">Nuclease</keyword>
<keyword evidence="8" id="KW-0378">Hydrolase</keyword>
<organism evidence="14 15">
    <name type="scientific">Lottia gigantea</name>
    <name type="common">Giant owl limpet</name>
    <dbReference type="NCBI Taxonomy" id="225164"/>
    <lineage>
        <taxon>Eukaryota</taxon>
        <taxon>Metazoa</taxon>
        <taxon>Spiralia</taxon>
        <taxon>Lophotrochozoa</taxon>
        <taxon>Mollusca</taxon>
        <taxon>Gastropoda</taxon>
        <taxon>Patellogastropoda</taxon>
        <taxon>Lottioidea</taxon>
        <taxon>Lottiidae</taxon>
        <taxon>Lottia</taxon>
    </lineage>
</organism>
<dbReference type="RefSeq" id="XP_009045680.1">
    <property type="nucleotide sequence ID" value="XM_009047432.1"/>
</dbReference>
<dbReference type="GO" id="GO:0004518">
    <property type="term" value="F:nuclease activity"/>
    <property type="evidence" value="ECO:0007669"/>
    <property type="project" value="UniProtKB-KW"/>
</dbReference>
<dbReference type="GO" id="GO:0070260">
    <property type="term" value="F:5'-tyrosyl-DNA phosphodiesterase activity"/>
    <property type="evidence" value="ECO:0007669"/>
    <property type="project" value="TreeGrafter"/>
</dbReference>
<dbReference type="OrthoDB" id="9975959at2759"/>
<dbReference type="GO" id="GO:0003697">
    <property type="term" value="F:single-stranded DNA binding"/>
    <property type="evidence" value="ECO:0007669"/>
    <property type="project" value="TreeGrafter"/>
</dbReference>
<keyword evidence="10" id="KW-0234">DNA repair</keyword>
<evidence type="ECO:0000256" key="3">
    <source>
        <dbReference type="ARBA" id="ARBA00004322"/>
    </source>
</evidence>
<dbReference type="HOGENOM" id="CLU_047318_0_0_1"/>
<proteinExistence type="predicted"/>
<keyword evidence="9" id="KW-0460">Magnesium</keyword>
<dbReference type="InterPro" id="IPR036691">
    <property type="entry name" value="Endo/exonu/phosph_ase_sf"/>
</dbReference>
<dbReference type="PANTHER" id="PTHR15822:SF4">
    <property type="entry name" value="TYROSYL-DNA PHOSPHODIESTERASE 2"/>
    <property type="match status" value="1"/>
</dbReference>
<gene>
    <name evidence="14" type="ORF">LOTGIDRAFT_205031</name>
</gene>
<dbReference type="InterPro" id="IPR009060">
    <property type="entry name" value="UBA-like_sf"/>
</dbReference>
<sequence length="344" mass="39640">MSNSEEEEDPNLPSQAECLERCIQFAELTGSDRALAMFYLQDRDWDLQRSVNDYFEDNGASSPSSKLQTTVPQGASLVTTSNTEIKDDEPHRIRLLSWNIDGLDHQNLESRTKAVCQLIEKENPHVVFLQEVVPATEQMIRTSCKNYKISSAHQLCDYYSMILLHDKFTSNINQAQIFPYPNTNINNHDNNNQAQVKGVKFKFMTSHLESCKEHSEKRIAQLKLAFERMKSSDTNSTVIFGGDLNLRDPEIGKANGIPENVKDLWEVTGKRPEAKFTWDMIRNDNLEFGGKFKPKCRFDRLYYKESIPKTVKPVYFELVGLERLKSCQRFASDHWGLLTHFDKV</sequence>
<evidence type="ECO:0000256" key="8">
    <source>
        <dbReference type="ARBA" id="ARBA00022801"/>
    </source>
</evidence>
<dbReference type="KEGG" id="lgi:LOTGIDRAFT_205031"/>
<dbReference type="InterPro" id="IPR005135">
    <property type="entry name" value="Endo/exonuclease/phosphatase"/>
</dbReference>
<dbReference type="GeneID" id="20245780"/>
<comment type="cofactor">
    <cofactor evidence="2">
        <name>Mg(2+)</name>
        <dbReference type="ChEBI" id="CHEBI:18420"/>
    </cofactor>
</comment>
<evidence type="ECO:0000256" key="4">
    <source>
        <dbReference type="ARBA" id="ARBA00017870"/>
    </source>
</evidence>
<keyword evidence="11" id="KW-0539">Nucleus</keyword>
<feature type="domain" description="Endonuclease/exonuclease/phosphatase" evidence="13">
    <location>
        <begin position="96"/>
        <end position="334"/>
    </location>
</feature>
<dbReference type="CDD" id="cd14672">
    <property type="entry name" value="UBA_ceTYDP2_like"/>
    <property type="match status" value="1"/>
</dbReference>
<dbReference type="Gene3D" id="3.60.10.10">
    <property type="entry name" value="Endonuclease/exonuclease/phosphatase"/>
    <property type="match status" value="1"/>
</dbReference>
<keyword evidence="6" id="KW-0479">Metal-binding</keyword>
<dbReference type="Pfam" id="PF14555">
    <property type="entry name" value="UBA_4"/>
    <property type="match status" value="1"/>
</dbReference>
<dbReference type="EMBL" id="KB199952">
    <property type="protein sequence ID" value="ESP03592.1"/>
    <property type="molecule type" value="Genomic_DNA"/>
</dbReference>
<evidence type="ECO:0000259" key="13">
    <source>
        <dbReference type="Pfam" id="PF03372"/>
    </source>
</evidence>
<dbReference type="CDD" id="cd09080">
    <property type="entry name" value="TDP2"/>
    <property type="match status" value="1"/>
</dbReference>
<evidence type="ECO:0000256" key="11">
    <source>
        <dbReference type="ARBA" id="ARBA00023242"/>
    </source>
</evidence>
<evidence type="ECO:0000313" key="14">
    <source>
        <dbReference type="EMBL" id="ESP03592.1"/>
    </source>
</evidence>